<dbReference type="EMBL" id="JAIWYP010000005">
    <property type="protein sequence ID" value="KAH3825298.1"/>
    <property type="molecule type" value="Genomic_DNA"/>
</dbReference>
<evidence type="ECO:0000313" key="2">
    <source>
        <dbReference type="Proteomes" id="UP000828390"/>
    </source>
</evidence>
<name>A0A9D4H0S2_DREPO</name>
<dbReference type="Proteomes" id="UP000828390">
    <property type="component" value="Unassembled WGS sequence"/>
</dbReference>
<proteinExistence type="predicted"/>
<sequence length="159" mass="18386">MAHQWPEVIIAFRLPTEVEVFRQEVSTADMLVPLNKHSVNIQYLDGWHHGKTHATVKIYDTIQDNNTFMRLLPILRTIYDMKVYTPRYVALSQQHETACGAFTAAFALCCAEQKPQKSFSFKSDMEMRQHLKQCIIDSEMAMFPSQPRGMNAHVTHETK</sequence>
<gene>
    <name evidence="1" type="ORF">DPMN_127172</name>
</gene>
<dbReference type="AlphaFoldDB" id="A0A9D4H0S2"/>
<protein>
    <submittedName>
        <fullName evidence="1">Uncharacterized protein</fullName>
    </submittedName>
</protein>
<keyword evidence="2" id="KW-1185">Reference proteome</keyword>
<reference evidence="1" key="1">
    <citation type="journal article" date="2019" name="bioRxiv">
        <title>The Genome of the Zebra Mussel, Dreissena polymorpha: A Resource for Invasive Species Research.</title>
        <authorList>
            <person name="McCartney M.A."/>
            <person name="Auch B."/>
            <person name="Kono T."/>
            <person name="Mallez S."/>
            <person name="Zhang Y."/>
            <person name="Obille A."/>
            <person name="Becker A."/>
            <person name="Abrahante J.E."/>
            <person name="Garbe J."/>
            <person name="Badalamenti J.P."/>
            <person name="Herman A."/>
            <person name="Mangelson H."/>
            <person name="Liachko I."/>
            <person name="Sullivan S."/>
            <person name="Sone E.D."/>
            <person name="Koren S."/>
            <person name="Silverstein K.A.T."/>
            <person name="Beckman K.B."/>
            <person name="Gohl D.M."/>
        </authorList>
    </citation>
    <scope>NUCLEOTIDE SEQUENCE</scope>
    <source>
        <strain evidence="1">Duluth1</strain>
        <tissue evidence="1">Whole animal</tissue>
    </source>
</reference>
<evidence type="ECO:0000313" key="1">
    <source>
        <dbReference type="EMBL" id="KAH3825298.1"/>
    </source>
</evidence>
<comment type="caution">
    <text evidence="1">The sequence shown here is derived from an EMBL/GenBank/DDBJ whole genome shotgun (WGS) entry which is preliminary data.</text>
</comment>
<organism evidence="1 2">
    <name type="scientific">Dreissena polymorpha</name>
    <name type="common">Zebra mussel</name>
    <name type="synonym">Mytilus polymorpha</name>
    <dbReference type="NCBI Taxonomy" id="45954"/>
    <lineage>
        <taxon>Eukaryota</taxon>
        <taxon>Metazoa</taxon>
        <taxon>Spiralia</taxon>
        <taxon>Lophotrochozoa</taxon>
        <taxon>Mollusca</taxon>
        <taxon>Bivalvia</taxon>
        <taxon>Autobranchia</taxon>
        <taxon>Heteroconchia</taxon>
        <taxon>Euheterodonta</taxon>
        <taxon>Imparidentia</taxon>
        <taxon>Neoheterodontei</taxon>
        <taxon>Myida</taxon>
        <taxon>Dreissenoidea</taxon>
        <taxon>Dreissenidae</taxon>
        <taxon>Dreissena</taxon>
    </lineage>
</organism>
<reference evidence="1" key="2">
    <citation type="submission" date="2020-11" db="EMBL/GenBank/DDBJ databases">
        <authorList>
            <person name="McCartney M.A."/>
            <person name="Auch B."/>
            <person name="Kono T."/>
            <person name="Mallez S."/>
            <person name="Becker A."/>
            <person name="Gohl D.M."/>
            <person name="Silverstein K.A.T."/>
            <person name="Koren S."/>
            <person name="Bechman K.B."/>
            <person name="Herman A."/>
            <person name="Abrahante J.E."/>
            <person name="Garbe J."/>
        </authorList>
    </citation>
    <scope>NUCLEOTIDE SEQUENCE</scope>
    <source>
        <strain evidence="1">Duluth1</strain>
        <tissue evidence="1">Whole animal</tissue>
    </source>
</reference>
<accession>A0A9D4H0S2</accession>